<organism evidence="3 4">
    <name type="scientific">Puccinia sorghi</name>
    <dbReference type="NCBI Taxonomy" id="27349"/>
    <lineage>
        <taxon>Eukaryota</taxon>
        <taxon>Fungi</taxon>
        <taxon>Dikarya</taxon>
        <taxon>Basidiomycota</taxon>
        <taxon>Pucciniomycotina</taxon>
        <taxon>Pucciniomycetes</taxon>
        <taxon>Pucciniales</taxon>
        <taxon>Pucciniaceae</taxon>
        <taxon>Puccinia</taxon>
    </lineage>
</organism>
<comment type="caution">
    <text evidence="3">The sequence shown here is derived from an EMBL/GenBank/DDBJ whole genome shotgun (WGS) entry which is preliminary data.</text>
</comment>
<dbReference type="Proteomes" id="UP000037035">
    <property type="component" value="Unassembled WGS sequence"/>
</dbReference>
<dbReference type="OrthoDB" id="2507594at2759"/>
<dbReference type="STRING" id="27349.A0A0L6UJE7"/>
<reference evidence="3 4" key="1">
    <citation type="submission" date="2015-08" db="EMBL/GenBank/DDBJ databases">
        <title>Next Generation Sequencing and Analysis of the Genome of Puccinia sorghi L Schw, the Causal Agent of Maize Common Rust.</title>
        <authorList>
            <person name="Rochi L."/>
            <person name="Burguener G."/>
            <person name="Darino M."/>
            <person name="Turjanski A."/>
            <person name="Kreff E."/>
            <person name="Dieguez M.J."/>
            <person name="Sacco F."/>
        </authorList>
    </citation>
    <scope>NUCLEOTIDE SEQUENCE [LARGE SCALE GENOMIC DNA]</scope>
    <source>
        <strain evidence="3 4">RO10H11247</strain>
    </source>
</reference>
<feature type="non-terminal residue" evidence="3">
    <location>
        <position position="108"/>
    </location>
</feature>
<keyword evidence="4" id="KW-1185">Reference proteome</keyword>
<dbReference type="AlphaFoldDB" id="A0A0L6UJE7"/>
<feature type="region of interest" description="Disordered" evidence="1">
    <location>
        <begin position="86"/>
        <end position="108"/>
    </location>
</feature>
<evidence type="ECO:0000256" key="1">
    <source>
        <dbReference type="SAM" id="MobiDB-lite"/>
    </source>
</evidence>
<keyword evidence="2" id="KW-0732">Signal</keyword>
<sequence length="108" mass="11443">MKLFLALTCAVGLFLAEAPALTSATCFAARDVGSNIKDLKSGPLNRRSCFEIIKKKKKYDDYDEDEGKRATTGKRATMARRAITAAGTAATTAATPAAPTPMATARET</sequence>
<gene>
    <name evidence="3" type="ORF">VP01_603g1</name>
</gene>
<accession>A0A0L6UJE7</accession>
<evidence type="ECO:0000313" key="3">
    <source>
        <dbReference type="EMBL" id="KNZ47920.1"/>
    </source>
</evidence>
<dbReference type="EMBL" id="LAVV01011319">
    <property type="protein sequence ID" value="KNZ47920.1"/>
    <property type="molecule type" value="Genomic_DNA"/>
</dbReference>
<proteinExistence type="predicted"/>
<feature type="chain" id="PRO_5005567842" evidence="2">
    <location>
        <begin position="25"/>
        <end position="108"/>
    </location>
</feature>
<evidence type="ECO:0000256" key="2">
    <source>
        <dbReference type="SAM" id="SignalP"/>
    </source>
</evidence>
<feature type="signal peptide" evidence="2">
    <location>
        <begin position="1"/>
        <end position="24"/>
    </location>
</feature>
<evidence type="ECO:0000313" key="4">
    <source>
        <dbReference type="Proteomes" id="UP000037035"/>
    </source>
</evidence>
<protein>
    <submittedName>
        <fullName evidence="3">Uncharacterized protein</fullName>
    </submittedName>
</protein>
<name>A0A0L6UJE7_9BASI</name>
<dbReference type="VEuPathDB" id="FungiDB:VP01_603g1"/>